<evidence type="ECO:0000313" key="1">
    <source>
        <dbReference type="EMBL" id="KAJ3472539.1"/>
    </source>
</evidence>
<proteinExistence type="predicted"/>
<reference evidence="1" key="1">
    <citation type="submission" date="2022-07" db="EMBL/GenBank/DDBJ databases">
        <title>Genome Sequence of Lecanicillium saksenae.</title>
        <authorList>
            <person name="Buettner E."/>
        </authorList>
    </citation>
    <scope>NUCLEOTIDE SEQUENCE</scope>
    <source>
        <strain evidence="1">VT-O1</strain>
    </source>
</reference>
<dbReference type="EMBL" id="JANAKD010003041">
    <property type="protein sequence ID" value="KAJ3472539.1"/>
    <property type="molecule type" value="Genomic_DNA"/>
</dbReference>
<protein>
    <submittedName>
        <fullName evidence="1">Uncharacterized protein</fullName>
    </submittedName>
</protein>
<gene>
    <name evidence="1" type="ORF">NLG97_g10907</name>
</gene>
<keyword evidence="2" id="KW-1185">Reference proteome</keyword>
<organism evidence="1 2">
    <name type="scientific">Lecanicillium saksenae</name>
    <dbReference type="NCBI Taxonomy" id="468837"/>
    <lineage>
        <taxon>Eukaryota</taxon>
        <taxon>Fungi</taxon>
        <taxon>Dikarya</taxon>
        <taxon>Ascomycota</taxon>
        <taxon>Pezizomycotina</taxon>
        <taxon>Sordariomycetes</taxon>
        <taxon>Hypocreomycetidae</taxon>
        <taxon>Hypocreales</taxon>
        <taxon>Cordycipitaceae</taxon>
        <taxon>Lecanicillium</taxon>
    </lineage>
</organism>
<dbReference type="Proteomes" id="UP001148737">
    <property type="component" value="Unassembled WGS sequence"/>
</dbReference>
<name>A0ACC1QBU9_9HYPO</name>
<accession>A0ACC1QBU9</accession>
<sequence>MHPHIPNLAVMTVRKAGPARAGPQLTKLDPQSREALLCVNPAHPHHTCEDHCAPLRHHHHHGRFSEAREELKLDSHGVDASQGGLSDPYHLKLDNDKSTASFPLTPRPGQAGHADGLGFFLHSARARGEKQEGKVGGEGRERAWGNTAPGYRERG</sequence>
<comment type="caution">
    <text evidence="1">The sequence shown here is derived from an EMBL/GenBank/DDBJ whole genome shotgun (WGS) entry which is preliminary data.</text>
</comment>
<evidence type="ECO:0000313" key="2">
    <source>
        <dbReference type="Proteomes" id="UP001148737"/>
    </source>
</evidence>